<evidence type="ECO:0000313" key="2">
    <source>
        <dbReference type="Proteomes" id="UP001373496"/>
    </source>
</evidence>
<comment type="caution">
    <text evidence="1">The sequence shown here is derived from an EMBL/GenBank/DDBJ whole genome shotgun (WGS) entry which is preliminary data.</text>
</comment>
<reference evidence="1 2" key="1">
    <citation type="submission" date="2024-03" db="EMBL/GenBank/DDBJ databases">
        <title>Draft genome sequence of Klenkia terrae.</title>
        <authorList>
            <person name="Duangmal K."/>
            <person name="Chantavorakit T."/>
        </authorList>
    </citation>
    <scope>NUCLEOTIDE SEQUENCE [LARGE SCALE GENOMIC DNA]</scope>
    <source>
        <strain evidence="1 2">JCM 17786</strain>
    </source>
</reference>
<keyword evidence="2" id="KW-1185">Reference proteome</keyword>
<protein>
    <submittedName>
        <fullName evidence="1">Uncharacterized protein</fullName>
    </submittedName>
</protein>
<dbReference type="RefSeq" id="WP_225235779.1">
    <property type="nucleotide sequence ID" value="NZ_JBAPLV010000045.1"/>
</dbReference>
<accession>A0ABU8ECH7</accession>
<gene>
    <name evidence="1" type="ORF">UXQ13_22795</name>
</gene>
<proteinExistence type="predicted"/>
<evidence type="ECO:0000313" key="1">
    <source>
        <dbReference type="EMBL" id="MEI4281319.1"/>
    </source>
</evidence>
<name>A0ABU8ECH7_9ACTN</name>
<sequence length="162" mass="17228">MTRLSPQLYRTALDLVAARQQDEYAVFEVVLEELSGAPDGLGVLGVLAVTNLSVRQASAVGRCPASRVLDGLRVQPVPAAQPVVPTVLTLLYTATEDLGEASRLAHDLGSDDRAEPCMVVLADVSIAMAERLTAFCGVPQPQIIASWRQQAEAMIADDSWAA</sequence>
<dbReference type="Proteomes" id="UP001373496">
    <property type="component" value="Unassembled WGS sequence"/>
</dbReference>
<dbReference type="EMBL" id="JBAPLV010000045">
    <property type="protein sequence ID" value="MEI4281319.1"/>
    <property type="molecule type" value="Genomic_DNA"/>
</dbReference>
<organism evidence="1 2">
    <name type="scientific">Klenkia terrae</name>
    <dbReference type="NCBI Taxonomy" id="1052259"/>
    <lineage>
        <taxon>Bacteria</taxon>
        <taxon>Bacillati</taxon>
        <taxon>Actinomycetota</taxon>
        <taxon>Actinomycetes</taxon>
        <taxon>Geodermatophilales</taxon>
        <taxon>Geodermatophilaceae</taxon>
        <taxon>Klenkia</taxon>
    </lineage>
</organism>